<sequence>MKIPGSLFKRLISPVSPAENDGIHSPLLGDDELAEIIRRVQAMNLAQGQSREVHYRHAGNYRSAYLGRGLDFEEVRPYQHGDEVRDMDWRTTARTGKPYLKIYREEHQPALHIVVDRGASMRFGTRVQLKATLAARIAAIFAFSAMSSNACIGGTVWQPGGFTLPCRNGEEGATWLVRAAISPCPPLLEESQEEARTFTAMLRHLDTLLTRGTRLFLISDFSQLHEQDLPVLLRLASHHDLIVVQVLDAAEEKLPDVGLMRFHDVASGKLRWLDTANHGVREIFQREAAALHDKQRMLFERIGVRLHQCTTDSDPFSLITRISYE</sequence>
<feature type="domain" description="DUF58" evidence="1">
    <location>
        <begin position="74"/>
        <end position="290"/>
    </location>
</feature>
<dbReference type="Pfam" id="PF01882">
    <property type="entry name" value="DUF58"/>
    <property type="match status" value="1"/>
</dbReference>
<dbReference type="InterPro" id="IPR002881">
    <property type="entry name" value="DUF58"/>
</dbReference>
<protein>
    <submittedName>
        <fullName evidence="2">Uncharacterized protein DUF58</fullName>
    </submittedName>
</protein>
<dbReference type="RefSeq" id="WP_124945011.1">
    <property type="nucleotide sequence ID" value="NZ_BHVT01000007.1"/>
</dbReference>
<evidence type="ECO:0000259" key="1">
    <source>
        <dbReference type="Pfam" id="PF01882"/>
    </source>
</evidence>
<reference evidence="2 3" key="1">
    <citation type="submission" date="2019-03" db="EMBL/GenBank/DDBJ databases">
        <title>Genomic Encyclopedia of Type Strains, Phase IV (KMG-IV): sequencing the most valuable type-strain genomes for metagenomic binning, comparative biology and taxonomic classification.</title>
        <authorList>
            <person name="Goeker M."/>
        </authorList>
    </citation>
    <scope>NUCLEOTIDE SEQUENCE [LARGE SCALE GENOMIC DNA]</scope>
    <source>
        <strain evidence="2 3">DSM 100309</strain>
    </source>
</reference>
<dbReference type="EMBL" id="SMCO01000020">
    <property type="protein sequence ID" value="TCV82530.1"/>
    <property type="molecule type" value="Genomic_DNA"/>
</dbReference>
<comment type="caution">
    <text evidence="2">The sequence shown here is derived from an EMBL/GenBank/DDBJ whole genome shotgun (WGS) entry which is preliminary data.</text>
</comment>
<gene>
    <name evidence="2" type="ORF">EDC63_12024</name>
</gene>
<dbReference type="PANTHER" id="PTHR33608:SF6">
    <property type="entry name" value="BLL2464 PROTEIN"/>
    <property type="match status" value="1"/>
</dbReference>
<dbReference type="OrthoDB" id="9776116at2"/>
<dbReference type="Proteomes" id="UP000295367">
    <property type="component" value="Unassembled WGS sequence"/>
</dbReference>
<name>A0A4R3XTT0_9PROT</name>
<keyword evidence="3" id="KW-1185">Reference proteome</keyword>
<proteinExistence type="predicted"/>
<evidence type="ECO:0000313" key="2">
    <source>
        <dbReference type="EMBL" id="TCV82530.1"/>
    </source>
</evidence>
<evidence type="ECO:0000313" key="3">
    <source>
        <dbReference type="Proteomes" id="UP000295367"/>
    </source>
</evidence>
<dbReference type="PANTHER" id="PTHR33608">
    <property type="entry name" value="BLL2464 PROTEIN"/>
    <property type="match status" value="1"/>
</dbReference>
<dbReference type="AlphaFoldDB" id="A0A4R3XTT0"/>
<organism evidence="2 3">
    <name type="scientific">Sulfurirhabdus autotrophica</name>
    <dbReference type="NCBI Taxonomy" id="1706046"/>
    <lineage>
        <taxon>Bacteria</taxon>
        <taxon>Pseudomonadati</taxon>
        <taxon>Pseudomonadota</taxon>
        <taxon>Betaproteobacteria</taxon>
        <taxon>Nitrosomonadales</taxon>
        <taxon>Sulfuricellaceae</taxon>
        <taxon>Sulfurirhabdus</taxon>
    </lineage>
</organism>
<accession>A0A4R3XTT0</accession>